<keyword evidence="1" id="KW-0677">Repeat</keyword>
<dbReference type="InterPro" id="IPR011989">
    <property type="entry name" value="ARM-like"/>
</dbReference>
<feature type="domain" description="Importin subunit beta-1/Transportin-1-like TPR repeats" evidence="2">
    <location>
        <begin position="1"/>
        <end position="93"/>
    </location>
</feature>
<reference evidence="3 4" key="1">
    <citation type="journal article" date="2019" name="Genome Biol. Evol.">
        <title>Insights into the evolution of the New World diploid cottons (Gossypium, subgenus Houzingenia) based on genome sequencing.</title>
        <authorList>
            <person name="Grover C.E."/>
            <person name="Arick M.A. 2nd"/>
            <person name="Thrash A."/>
            <person name="Conover J.L."/>
            <person name="Sanders W.S."/>
            <person name="Peterson D.G."/>
            <person name="Frelichowski J.E."/>
            <person name="Scheffler J.A."/>
            <person name="Scheffler B.E."/>
            <person name="Wendel J.F."/>
        </authorList>
    </citation>
    <scope>NUCLEOTIDE SEQUENCE [LARGE SCALE GENOMIC DNA]</scope>
    <source>
        <strain evidence="3">185</strain>
        <tissue evidence="3">Leaf</tissue>
    </source>
</reference>
<dbReference type="SUPFAM" id="SSF48371">
    <property type="entry name" value="ARM repeat"/>
    <property type="match status" value="1"/>
</dbReference>
<name>A0A7J8XBL0_GOSAI</name>
<organism evidence="3 4">
    <name type="scientific">Gossypium aridum</name>
    <name type="common">American cotton</name>
    <name type="synonym">Erioxylum aridum</name>
    <dbReference type="NCBI Taxonomy" id="34290"/>
    <lineage>
        <taxon>Eukaryota</taxon>
        <taxon>Viridiplantae</taxon>
        <taxon>Streptophyta</taxon>
        <taxon>Embryophyta</taxon>
        <taxon>Tracheophyta</taxon>
        <taxon>Spermatophyta</taxon>
        <taxon>Magnoliopsida</taxon>
        <taxon>eudicotyledons</taxon>
        <taxon>Gunneridae</taxon>
        <taxon>Pentapetalae</taxon>
        <taxon>rosids</taxon>
        <taxon>malvids</taxon>
        <taxon>Malvales</taxon>
        <taxon>Malvaceae</taxon>
        <taxon>Malvoideae</taxon>
        <taxon>Gossypium</taxon>
    </lineage>
</organism>
<evidence type="ECO:0000256" key="1">
    <source>
        <dbReference type="ARBA" id="ARBA00022737"/>
    </source>
</evidence>
<sequence length="136" mass="14773">MSALQRAAELSTHVAGDDELTEYTNSLRNGILEAYSGIFQGFKSSAKTQLLIPYAPHILQFLDGIYMEKDMDDVVMKTAIGVLGDLADTLGSHAGSLIQQSLSSKDFLNECLSSEDLMIKESAEWAKLAISRAISV</sequence>
<accession>A0A7J8XBL0</accession>
<dbReference type="AlphaFoldDB" id="A0A7J8XBL0"/>
<proteinExistence type="predicted"/>
<evidence type="ECO:0000313" key="4">
    <source>
        <dbReference type="Proteomes" id="UP000593577"/>
    </source>
</evidence>
<protein>
    <recommendedName>
        <fullName evidence="2">Importin subunit beta-1/Transportin-1-like TPR repeats domain-containing protein</fullName>
    </recommendedName>
</protein>
<evidence type="ECO:0000259" key="2">
    <source>
        <dbReference type="Pfam" id="PF25574"/>
    </source>
</evidence>
<dbReference type="EMBL" id="JABFAA010000006">
    <property type="protein sequence ID" value="MBA0684668.1"/>
    <property type="molecule type" value="Genomic_DNA"/>
</dbReference>
<dbReference type="InterPro" id="IPR058584">
    <property type="entry name" value="IMB1_TNPO1-like_TPR"/>
</dbReference>
<comment type="caution">
    <text evidence="3">The sequence shown here is derived from an EMBL/GenBank/DDBJ whole genome shotgun (WGS) entry which is preliminary data.</text>
</comment>
<dbReference type="Gene3D" id="1.25.10.10">
    <property type="entry name" value="Leucine-rich Repeat Variant"/>
    <property type="match status" value="1"/>
</dbReference>
<keyword evidence="4" id="KW-1185">Reference proteome</keyword>
<dbReference type="Pfam" id="PF25574">
    <property type="entry name" value="TPR_IMB1"/>
    <property type="match status" value="1"/>
</dbReference>
<evidence type="ECO:0000313" key="3">
    <source>
        <dbReference type="EMBL" id="MBA0684668.1"/>
    </source>
</evidence>
<dbReference type="Proteomes" id="UP000593577">
    <property type="component" value="Unassembled WGS sequence"/>
</dbReference>
<dbReference type="InterPro" id="IPR016024">
    <property type="entry name" value="ARM-type_fold"/>
</dbReference>
<gene>
    <name evidence="3" type="ORF">Goari_026242</name>
</gene>